<dbReference type="AlphaFoldDB" id="T0ZCJ1"/>
<feature type="region of interest" description="Disordered" evidence="1">
    <location>
        <begin position="1"/>
        <end position="32"/>
    </location>
</feature>
<feature type="non-terminal residue" evidence="2">
    <location>
        <position position="159"/>
    </location>
</feature>
<accession>T0ZCJ1</accession>
<evidence type="ECO:0000256" key="1">
    <source>
        <dbReference type="SAM" id="MobiDB-lite"/>
    </source>
</evidence>
<name>T0ZCJ1_9ZZZZ</name>
<proteinExistence type="predicted"/>
<dbReference type="EMBL" id="AUZY01008494">
    <property type="protein sequence ID" value="EQD45741.1"/>
    <property type="molecule type" value="Genomic_DNA"/>
</dbReference>
<feature type="compositionally biased region" description="Basic and acidic residues" evidence="1">
    <location>
        <begin position="14"/>
        <end position="32"/>
    </location>
</feature>
<gene>
    <name evidence="2" type="ORF">B1B_12925</name>
</gene>
<evidence type="ECO:0000313" key="2">
    <source>
        <dbReference type="EMBL" id="EQD45741.1"/>
    </source>
</evidence>
<sequence>GTVMDLSPAGVRSALDRLGPRGSEEQVSDRHDEDHLQAIEHGLRTAAEVAQIHRWNPLPHLANLDLAVYEREYAPASDRRAARAAHLARWPEAIDASLESLDAIPAPVAKGLLSAIEGLAAGVEPTERAALAAHGRFCERIRKAAELGEPVSSLGPSVL</sequence>
<reference evidence="2" key="1">
    <citation type="submission" date="2013-08" db="EMBL/GenBank/DDBJ databases">
        <authorList>
            <person name="Mendez C."/>
            <person name="Richter M."/>
            <person name="Ferrer M."/>
            <person name="Sanchez J."/>
        </authorList>
    </citation>
    <scope>NUCLEOTIDE SEQUENCE</scope>
</reference>
<protein>
    <submittedName>
        <fullName evidence="2">Uncharacterized protein</fullName>
    </submittedName>
</protein>
<feature type="non-terminal residue" evidence="2">
    <location>
        <position position="1"/>
    </location>
</feature>
<comment type="caution">
    <text evidence="2">The sequence shown here is derived from an EMBL/GenBank/DDBJ whole genome shotgun (WGS) entry which is preliminary data.</text>
</comment>
<organism evidence="2">
    <name type="scientific">mine drainage metagenome</name>
    <dbReference type="NCBI Taxonomy" id="410659"/>
    <lineage>
        <taxon>unclassified sequences</taxon>
        <taxon>metagenomes</taxon>
        <taxon>ecological metagenomes</taxon>
    </lineage>
</organism>
<reference evidence="2" key="2">
    <citation type="journal article" date="2014" name="ISME J.">
        <title>Microbial stratification in low pH oxic and suboxic macroscopic growths along an acid mine drainage.</title>
        <authorList>
            <person name="Mendez-Garcia C."/>
            <person name="Mesa V."/>
            <person name="Sprenger R.R."/>
            <person name="Richter M."/>
            <person name="Diez M.S."/>
            <person name="Solano J."/>
            <person name="Bargiela R."/>
            <person name="Golyshina O.V."/>
            <person name="Manteca A."/>
            <person name="Ramos J.L."/>
            <person name="Gallego J.R."/>
            <person name="Llorente I."/>
            <person name="Martins Dos Santos V.A."/>
            <person name="Jensen O.N."/>
            <person name="Pelaez A.I."/>
            <person name="Sanchez J."/>
            <person name="Ferrer M."/>
        </authorList>
    </citation>
    <scope>NUCLEOTIDE SEQUENCE</scope>
</reference>